<evidence type="ECO:0000313" key="9">
    <source>
        <dbReference type="EMBL" id="GGS69670.1"/>
    </source>
</evidence>
<feature type="active site" description="Charge relay system" evidence="5">
    <location>
        <position position="294"/>
    </location>
</feature>
<reference evidence="9" key="2">
    <citation type="submission" date="2020-09" db="EMBL/GenBank/DDBJ databases">
        <authorList>
            <person name="Sun Q."/>
            <person name="Ohkuma M."/>
        </authorList>
    </citation>
    <scope>NUCLEOTIDE SEQUENCE</scope>
    <source>
        <strain evidence="9">JCM 4234</strain>
    </source>
</reference>
<evidence type="ECO:0000256" key="2">
    <source>
        <dbReference type="ARBA" id="ARBA00022670"/>
    </source>
</evidence>
<feature type="active site" description="Charge relay system" evidence="5">
    <location>
        <position position="130"/>
    </location>
</feature>
<sequence>MPPTPLRPPRAGRGRGVHALALTVLLCAAAGPAAAAGPEPSPSSSPSQLRLPVVAGRIDSSSEGCAKASATVMRQVPWAQRLLGLGRAGLFSDGTGVTVGVVDTGVSARADALSGRLTGRSGADSDCVGHGTFVAGIIGAAPRAGVGLAGVAPGARIFSARGTDATGTPSASLVALGIRAAVDAGCEVVAVSAALSEDTAGLAAAVRHATAHDVLLVAPAVPDDADTARDGQASTASFWPAAAPDVLSVVDFGVDGTRPDGSFEPAAADLAAPGDQVTGIGVTGGGHFVGSGSSFAAAYVAGAAALVRAYHPELTARQTAARMASTGYPADVPRLDVNGALTGVLPAHAAAQPAPAQGIRVLDVPDDDGAVLRAGALAGACGALGMGLWATSALRRRAGARHGPAGRSHRIAGDRGLGPRPGRGAQG</sequence>
<dbReference type="PRINTS" id="PR00723">
    <property type="entry name" value="SUBTILISIN"/>
</dbReference>
<dbReference type="PROSITE" id="PS51892">
    <property type="entry name" value="SUBTILASE"/>
    <property type="match status" value="1"/>
</dbReference>
<dbReference type="InterPro" id="IPR000209">
    <property type="entry name" value="Peptidase_S8/S53_dom"/>
</dbReference>
<dbReference type="EMBL" id="BMSL01000040">
    <property type="protein sequence ID" value="GGS69670.1"/>
    <property type="molecule type" value="Genomic_DNA"/>
</dbReference>
<feature type="signal peptide" evidence="7">
    <location>
        <begin position="1"/>
        <end position="35"/>
    </location>
</feature>
<evidence type="ECO:0000256" key="6">
    <source>
        <dbReference type="SAM" id="MobiDB-lite"/>
    </source>
</evidence>
<feature type="compositionally biased region" description="Gly residues" evidence="6">
    <location>
        <begin position="415"/>
        <end position="427"/>
    </location>
</feature>
<dbReference type="AlphaFoldDB" id="A0A918GX13"/>
<evidence type="ECO:0000259" key="8">
    <source>
        <dbReference type="Pfam" id="PF00082"/>
    </source>
</evidence>
<evidence type="ECO:0000256" key="5">
    <source>
        <dbReference type="PROSITE-ProRule" id="PRU01240"/>
    </source>
</evidence>
<proteinExistence type="inferred from homology"/>
<reference evidence="9" key="1">
    <citation type="journal article" date="2014" name="Int. J. Syst. Evol. Microbiol.">
        <title>Complete genome sequence of Corynebacterium casei LMG S-19264T (=DSM 44701T), isolated from a smear-ripened cheese.</title>
        <authorList>
            <consortium name="US DOE Joint Genome Institute (JGI-PGF)"/>
            <person name="Walter F."/>
            <person name="Albersmeier A."/>
            <person name="Kalinowski J."/>
            <person name="Ruckert C."/>
        </authorList>
    </citation>
    <scope>NUCLEOTIDE SEQUENCE</scope>
    <source>
        <strain evidence="9">JCM 4234</strain>
    </source>
</reference>
<feature type="domain" description="Peptidase S8/S53" evidence="8">
    <location>
        <begin position="94"/>
        <end position="326"/>
    </location>
</feature>
<evidence type="ECO:0000256" key="4">
    <source>
        <dbReference type="ARBA" id="ARBA00022825"/>
    </source>
</evidence>
<evidence type="ECO:0000256" key="3">
    <source>
        <dbReference type="ARBA" id="ARBA00022801"/>
    </source>
</evidence>
<dbReference type="PANTHER" id="PTHR43806:SF11">
    <property type="entry name" value="CEREVISIN-RELATED"/>
    <property type="match status" value="1"/>
</dbReference>
<evidence type="ECO:0000256" key="7">
    <source>
        <dbReference type="SAM" id="SignalP"/>
    </source>
</evidence>
<feature type="chain" id="PRO_5037622123" description="Peptidase S8/S53 domain-containing protein" evidence="7">
    <location>
        <begin position="36"/>
        <end position="427"/>
    </location>
</feature>
<comment type="caution">
    <text evidence="9">The sequence shown here is derived from an EMBL/GenBank/DDBJ whole genome shotgun (WGS) entry which is preliminary data.</text>
</comment>
<dbReference type="InterPro" id="IPR050131">
    <property type="entry name" value="Peptidase_S8_subtilisin-like"/>
</dbReference>
<dbReference type="Proteomes" id="UP000653493">
    <property type="component" value="Unassembled WGS sequence"/>
</dbReference>
<keyword evidence="2 5" id="KW-0645">Protease</keyword>
<dbReference type="SUPFAM" id="SSF52743">
    <property type="entry name" value="Subtilisin-like"/>
    <property type="match status" value="1"/>
</dbReference>
<dbReference type="PANTHER" id="PTHR43806">
    <property type="entry name" value="PEPTIDASE S8"/>
    <property type="match status" value="1"/>
</dbReference>
<feature type="active site" description="Charge relay system" evidence="5">
    <location>
        <position position="103"/>
    </location>
</feature>
<keyword evidence="10" id="KW-1185">Reference proteome</keyword>
<name>A0A918GX13_STRGD</name>
<dbReference type="GO" id="GO:0006508">
    <property type="term" value="P:proteolysis"/>
    <property type="evidence" value="ECO:0007669"/>
    <property type="project" value="UniProtKB-KW"/>
</dbReference>
<keyword evidence="7" id="KW-0732">Signal</keyword>
<gene>
    <name evidence="9" type="ORF">GCM10010238_67740</name>
</gene>
<accession>A0A918GX13</accession>
<dbReference type="InterPro" id="IPR015500">
    <property type="entry name" value="Peptidase_S8_subtilisin-rel"/>
</dbReference>
<evidence type="ECO:0000313" key="10">
    <source>
        <dbReference type="Proteomes" id="UP000653493"/>
    </source>
</evidence>
<keyword evidence="4 5" id="KW-0720">Serine protease</keyword>
<organism evidence="9 10">
    <name type="scientific">Streptomyces griseoviridis</name>
    <dbReference type="NCBI Taxonomy" id="45398"/>
    <lineage>
        <taxon>Bacteria</taxon>
        <taxon>Bacillati</taxon>
        <taxon>Actinomycetota</taxon>
        <taxon>Actinomycetes</taxon>
        <taxon>Kitasatosporales</taxon>
        <taxon>Streptomycetaceae</taxon>
        <taxon>Streptomyces</taxon>
    </lineage>
</organism>
<dbReference type="PROSITE" id="PS00137">
    <property type="entry name" value="SUBTILASE_HIS"/>
    <property type="match status" value="1"/>
</dbReference>
<comment type="similarity">
    <text evidence="1 5">Belongs to the peptidase S8 family.</text>
</comment>
<protein>
    <recommendedName>
        <fullName evidence="8">Peptidase S8/S53 domain-containing protein</fullName>
    </recommendedName>
</protein>
<dbReference type="GO" id="GO:0004252">
    <property type="term" value="F:serine-type endopeptidase activity"/>
    <property type="evidence" value="ECO:0007669"/>
    <property type="project" value="UniProtKB-UniRule"/>
</dbReference>
<dbReference type="Pfam" id="PF00082">
    <property type="entry name" value="Peptidase_S8"/>
    <property type="match status" value="1"/>
</dbReference>
<keyword evidence="3 5" id="KW-0378">Hydrolase</keyword>
<dbReference type="Gene3D" id="3.40.50.200">
    <property type="entry name" value="Peptidase S8/S53 domain"/>
    <property type="match status" value="1"/>
</dbReference>
<feature type="region of interest" description="Disordered" evidence="6">
    <location>
        <begin position="399"/>
        <end position="427"/>
    </location>
</feature>
<dbReference type="InterPro" id="IPR036852">
    <property type="entry name" value="Peptidase_S8/S53_dom_sf"/>
</dbReference>
<dbReference type="InterPro" id="IPR022398">
    <property type="entry name" value="Peptidase_S8_His-AS"/>
</dbReference>
<evidence type="ECO:0000256" key="1">
    <source>
        <dbReference type="ARBA" id="ARBA00011073"/>
    </source>
</evidence>